<dbReference type="SUPFAM" id="SSF117281">
    <property type="entry name" value="Kelch motif"/>
    <property type="match status" value="1"/>
</dbReference>
<reference evidence="1 2" key="1">
    <citation type="submission" date="2021-04" db="EMBL/GenBank/DDBJ databases">
        <authorList>
            <person name="Bliznina A."/>
        </authorList>
    </citation>
    <scope>NUCLEOTIDE SEQUENCE [LARGE SCALE GENOMIC DNA]</scope>
</reference>
<dbReference type="Gene3D" id="2.120.10.80">
    <property type="entry name" value="Kelch-type beta propeller"/>
    <property type="match status" value="1"/>
</dbReference>
<keyword evidence="2" id="KW-1185">Reference proteome</keyword>
<proteinExistence type="predicted"/>
<gene>
    <name evidence="1" type="ORF">OKIOD_LOCUS13711</name>
</gene>
<sequence>MKIAAFFASFVFSDNCGDFCEVEHNSCVSNAFCDNLDCNSQCYRQFANCLDECTNDKTILILKTHSDPVWNHSFNWGGQATEVDFTNEFGQLSDSQDDHYIGGVDIVGGELVSFGGKGVASTEIYDRDSRSWSFLDNIDDEISYLFYTSSVVIDGGAEMIVFGGYTNEGFTYPKSTDLTWRLRVDSSGQYIWRRGERLLQPRDSHTAIRNQAMIIL</sequence>
<accession>A0ABN7T284</accession>
<dbReference type="EMBL" id="OU015567">
    <property type="protein sequence ID" value="CAG5110560.1"/>
    <property type="molecule type" value="Genomic_DNA"/>
</dbReference>
<dbReference type="Proteomes" id="UP001158576">
    <property type="component" value="Chromosome 2"/>
</dbReference>
<evidence type="ECO:0000313" key="2">
    <source>
        <dbReference type="Proteomes" id="UP001158576"/>
    </source>
</evidence>
<name>A0ABN7T284_OIKDI</name>
<organism evidence="1 2">
    <name type="scientific">Oikopleura dioica</name>
    <name type="common">Tunicate</name>
    <dbReference type="NCBI Taxonomy" id="34765"/>
    <lineage>
        <taxon>Eukaryota</taxon>
        <taxon>Metazoa</taxon>
        <taxon>Chordata</taxon>
        <taxon>Tunicata</taxon>
        <taxon>Appendicularia</taxon>
        <taxon>Copelata</taxon>
        <taxon>Oikopleuridae</taxon>
        <taxon>Oikopleura</taxon>
    </lineage>
</organism>
<evidence type="ECO:0000313" key="1">
    <source>
        <dbReference type="EMBL" id="CAG5110560.1"/>
    </source>
</evidence>
<dbReference type="InterPro" id="IPR015915">
    <property type="entry name" value="Kelch-typ_b-propeller"/>
</dbReference>
<protein>
    <submittedName>
        <fullName evidence="1">Oidioi.mRNA.OKI2018_I69.chr2.g4946.t1.cds</fullName>
    </submittedName>
</protein>